<proteinExistence type="predicted"/>
<dbReference type="AlphaFoldDB" id="A0A815HQZ8"/>
<evidence type="ECO:0000313" key="2">
    <source>
        <dbReference type="Proteomes" id="UP000663852"/>
    </source>
</evidence>
<dbReference type="EMBL" id="CAJNOJ010000269">
    <property type="protein sequence ID" value="CAF1355920.1"/>
    <property type="molecule type" value="Genomic_DNA"/>
</dbReference>
<sequence length="183" mass="21392">MSIMNEITKINELRQMIHTCGTSQQFSYAVLCWFIQYYCRFVQPNTDIDKTFIQLIEHDLKQELIQSFTLVGYRLILSLCSNFSPNSYFHLQPEMVANQIHKRLLALNVVAVFLSFKIHRKITFFEHLLFNEQRQVPNNYLQHLSSMCLPGLTISDPVITQMIDVRTQVQDRLKRGIVHAGGK</sequence>
<organism evidence="1 2">
    <name type="scientific">Adineta ricciae</name>
    <name type="common">Rotifer</name>
    <dbReference type="NCBI Taxonomy" id="249248"/>
    <lineage>
        <taxon>Eukaryota</taxon>
        <taxon>Metazoa</taxon>
        <taxon>Spiralia</taxon>
        <taxon>Gnathifera</taxon>
        <taxon>Rotifera</taxon>
        <taxon>Eurotatoria</taxon>
        <taxon>Bdelloidea</taxon>
        <taxon>Adinetida</taxon>
        <taxon>Adinetidae</taxon>
        <taxon>Adineta</taxon>
    </lineage>
</organism>
<reference evidence="1" key="1">
    <citation type="submission" date="2021-02" db="EMBL/GenBank/DDBJ databases">
        <authorList>
            <person name="Nowell W R."/>
        </authorList>
    </citation>
    <scope>NUCLEOTIDE SEQUENCE</scope>
</reference>
<evidence type="ECO:0000313" key="1">
    <source>
        <dbReference type="EMBL" id="CAF1355920.1"/>
    </source>
</evidence>
<feature type="non-terminal residue" evidence="1">
    <location>
        <position position="183"/>
    </location>
</feature>
<dbReference type="Proteomes" id="UP000663852">
    <property type="component" value="Unassembled WGS sequence"/>
</dbReference>
<comment type="caution">
    <text evidence="1">The sequence shown here is derived from an EMBL/GenBank/DDBJ whole genome shotgun (WGS) entry which is preliminary data.</text>
</comment>
<name>A0A815HQZ8_ADIRI</name>
<dbReference type="OrthoDB" id="10063359at2759"/>
<gene>
    <name evidence="1" type="ORF">EDS130_LOCUS33540</name>
</gene>
<protein>
    <submittedName>
        <fullName evidence="1">Uncharacterized protein</fullName>
    </submittedName>
</protein>
<accession>A0A815HQZ8</accession>